<dbReference type="EMBL" id="OZ035842">
    <property type="protein sequence ID" value="CAL1594521.1"/>
    <property type="molecule type" value="Genomic_DNA"/>
</dbReference>
<dbReference type="Proteomes" id="UP001497482">
    <property type="component" value="Chromosome 20"/>
</dbReference>
<gene>
    <name evidence="2" type="ORF">KC01_LOCUS23474</name>
</gene>
<protein>
    <submittedName>
        <fullName evidence="2">Uncharacterized protein</fullName>
    </submittedName>
</protein>
<name>A0AAV2L1X0_KNICA</name>
<feature type="region of interest" description="Disordered" evidence="1">
    <location>
        <begin position="1"/>
        <end position="67"/>
    </location>
</feature>
<organism evidence="2 3">
    <name type="scientific">Knipowitschia caucasica</name>
    <name type="common">Caucasian dwarf goby</name>
    <name type="synonym">Pomatoschistus caucasicus</name>
    <dbReference type="NCBI Taxonomy" id="637954"/>
    <lineage>
        <taxon>Eukaryota</taxon>
        <taxon>Metazoa</taxon>
        <taxon>Chordata</taxon>
        <taxon>Craniata</taxon>
        <taxon>Vertebrata</taxon>
        <taxon>Euteleostomi</taxon>
        <taxon>Actinopterygii</taxon>
        <taxon>Neopterygii</taxon>
        <taxon>Teleostei</taxon>
        <taxon>Neoteleostei</taxon>
        <taxon>Acanthomorphata</taxon>
        <taxon>Gobiaria</taxon>
        <taxon>Gobiiformes</taxon>
        <taxon>Gobioidei</taxon>
        <taxon>Gobiidae</taxon>
        <taxon>Gobiinae</taxon>
        <taxon>Knipowitschia</taxon>
    </lineage>
</organism>
<sequence length="159" mass="17260">MANTTDTHSSNERHRSTPTRHVAINVNAIMEPSAGPPRVSDNRHPCPGPVPSTHQVPYQPPATRLGTTATNPLLLTELCTKHKANHHPKAQYNTITKPGPSQGSGVYPITLCLRTRQVSSSRLVPHGIPRMGCLWPTTPPPEASDCPEVVQYEATWGPT</sequence>
<evidence type="ECO:0000256" key="1">
    <source>
        <dbReference type="SAM" id="MobiDB-lite"/>
    </source>
</evidence>
<proteinExistence type="predicted"/>
<keyword evidence="3" id="KW-1185">Reference proteome</keyword>
<reference evidence="2 3" key="1">
    <citation type="submission" date="2024-04" db="EMBL/GenBank/DDBJ databases">
        <authorList>
            <person name="Waldvogel A.-M."/>
            <person name="Schoenle A."/>
        </authorList>
    </citation>
    <scope>NUCLEOTIDE SEQUENCE [LARGE SCALE GENOMIC DNA]</scope>
</reference>
<evidence type="ECO:0000313" key="2">
    <source>
        <dbReference type="EMBL" id="CAL1594521.1"/>
    </source>
</evidence>
<evidence type="ECO:0000313" key="3">
    <source>
        <dbReference type="Proteomes" id="UP001497482"/>
    </source>
</evidence>
<accession>A0AAV2L1X0</accession>
<dbReference type="AlphaFoldDB" id="A0AAV2L1X0"/>